<dbReference type="EMBL" id="JADQTO010000007">
    <property type="protein sequence ID" value="MBG0563285.1"/>
    <property type="molecule type" value="Genomic_DNA"/>
</dbReference>
<sequence>MLPAMSQPTDVVLDSAAAYPEINALRAALARRDWPACRTLLDSAGSMERTGLIRAVCEDEGLEGFLRAVLAADPADGAASALLGTHLIDVGWKIRTGARAQYVSREQFAAFHDWLRKAEQVLIDGAAYNPKDPAVWTARITSARGLQLGLAESRRRYDRLTAADPYHLPGQLQLLQMLCPKWDGSWEQVHEFARDAVGAAPAGGPHGVLIAEAHIEHVFDADNRAEMMGYLANEQVRAEIYQAAQRSIWHPGFGRGYGWIEALSSFALLFMLLDDQRAAAATFTAMGNLATRHPWDYLADDVVTQIQQARTWALGGKR</sequence>
<dbReference type="Proteomes" id="UP000598146">
    <property type="component" value="Unassembled WGS sequence"/>
</dbReference>
<organism evidence="1 2">
    <name type="scientific">Actinoplanes aureus</name>
    <dbReference type="NCBI Taxonomy" id="2792083"/>
    <lineage>
        <taxon>Bacteria</taxon>
        <taxon>Bacillati</taxon>
        <taxon>Actinomycetota</taxon>
        <taxon>Actinomycetes</taxon>
        <taxon>Micromonosporales</taxon>
        <taxon>Micromonosporaceae</taxon>
        <taxon>Actinoplanes</taxon>
    </lineage>
</organism>
<evidence type="ECO:0000313" key="2">
    <source>
        <dbReference type="Proteomes" id="UP000598146"/>
    </source>
</evidence>
<proteinExistence type="predicted"/>
<evidence type="ECO:0008006" key="3">
    <source>
        <dbReference type="Google" id="ProtNLM"/>
    </source>
</evidence>
<comment type="caution">
    <text evidence="1">The sequence shown here is derived from an EMBL/GenBank/DDBJ whole genome shotgun (WGS) entry which is preliminary data.</text>
</comment>
<evidence type="ECO:0000313" key="1">
    <source>
        <dbReference type="EMBL" id="MBG0563285.1"/>
    </source>
</evidence>
<gene>
    <name evidence="1" type="ORF">I4J89_17695</name>
</gene>
<keyword evidence="2" id="KW-1185">Reference proteome</keyword>
<accession>A0A931C4J4</accession>
<name>A0A931C4J4_9ACTN</name>
<protein>
    <recommendedName>
        <fullName evidence="3">DUF4034 domain-containing protein</fullName>
    </recommendedName>
</protein>
<dbReference type="AlphaFoldDB" id="A0A931C4J4"/>
<reference evidence="1" key="1">
    <citation type="submission" date="2020-11" db="EMBL/GenBank/DDBJ databases">
        <title>Isolation and identification of active actinomycetes.</title>
        <authorList>
            <person name="Sun X."/>
        </authorList>
    </citation>
    <scope>NUCLEOTIDE SEQUENCE</scope>
    <source>
        <strain evidence="1">NEAU-A11</strain>
    </source>
</reference>